<evidence type="ECO:0000259" key="5">
    <source>
        <dbReference type="Pfam" id="PF00496"/>
    </source>
</evidence>
<dbReference type="GO" id="GO:0043190">
    <property type="term" value="C:ATP-binding cassette (ABC) transporter complex"/>
    <property type="evidence" value="ECO:0007669"/>
    <property type="project" value="InterPro"/>
</dbReference>
<dbReference type="PANTHER" id="PTHR30290">
    <property type="entry name" value="PERIPLASMIC BINDING COMPONENT OF ABC TRANSPORTER"/>
    <property type="match status" value="1"/>
</dbReference>
<dbReference type="GO" id="GO:0042597">
    <property type="term" value="C:periplasmic space"/>
    <property type="evidence" value="ECO:0007669"/>
    <property type="project" value="UniProtKB-ARBA"/>
</dbReference>
<dbReference type="InterPro" id="IPR039424">
    <property type="entry name" value="SBP_5"/>
</dbReference>
<dbReference type="Gene3D" id="3.90.76.10">
    <property type="entry name" value="Dipeptide-binding Protein, Domain 1"/>
    <property type="match status" value="1"/>
</dbReference>
<name>A0A1I5EI76_9ACTN</name>
<dbReference type="InterPro" id="IPR030678">
    <property type="entry name" value="Peptide/Ni-bd"/>
</dbReference>
<dbReference type="EMBL" id="FOWE01000003">
    <property type="protein sequence ID" value="SFO11178.1"/>
    <property type="molecule type" value="Genomic_DNA"/>
</dbReference>
<reference evidence="7" key="1">
    <citation type="submission" date="2016-10" db="EMBL/GenBank/DDBJ databases">
        <authorList>
            <person name="Varghese N."/>
            <person name="Submissions S."/>
        </authorList>
    </citation>
    <scope>NUCLEOTIDE SEQUENCE [LARGE SCALE GENOMIC DNA]</scope>
    <source>
        <strain evidence="7">DSM 43161</strain>
    </source>
</reference>
<dbReference type="CDD" id="cd08493">
    <property type="entry name" value="PBP2_DppA_like"/>
    <property type="match status" value="1"/>
</dbReference>
<dbReference type="PROSITE" id="PS51257">
    <property type="entry name" value="PROKAR_LIPOPROTEIN"/>
    <property type="match status" value="1"/>
</dbReference>
<accession>A0A1I5EI76</accession>
<feature type="signal peptide" evidence="4">
    <location>
        <begin position="1"/>
        <end position="25"/>
    </location>
</feature>
<dbReference type="Proteomes" id="UP000183642">
    <property type="component" value="Unassembled WGS sequence"/>
</dbReference>
<dbReference type="RefSeq" id="WP_075012849.1">
    <property type="nucleotide sequence ID" value="NZ_FOWE01000003.1"/>
</dbReference>
<evidence type="ECO:0000256" key="4">
    <source>
        <dbReference type="SAM" id="SignalP"/>
    </source>
</evidence>
<feature type="domain" description="Solute-binding protein family 5" evidence="5">
    <location>
        <begin position="87"/>
        <end position="485"/>
    </location>
</feature>
<evidence type="ECO:0000256" key="3">
    <source>
        <dbReference type="ARBA" id="ARBA00022729"/>
    </source>
</evidence>
<dbReference type="Gene3D" id="3.10.105.10">
    <property type="entry name" value="Dipeptide-binding Protein, Domain 3"/>
    <property type="match status" value="1"/>
</dbReference>
<dbReference type="Gene3D" id="3.40.190.10">
    <property type="entry name" value="Periplasmic binding protein-like II"/>
    <property type="match status" value="1"/>
</dbReference>
<dbReference type="PANTHER" id="PTHR30290:SF9">
    <property type="entry name" value="OLIGOPEPTIDE-BINDING PROTEIN APPA"/>
    <property type="match status" value="1"/>
</dbReference>
<dbReference type="Pfam" id="PF00496">
    <property type="entry name" value="SBP_bac_5"/>
    <property type="match status" value="1"/>
</dbReference>
<keyword evidence="7" id="KW-1185">Reference proteome</keyword>
<organism evidence="6 7">
    <name type="scientific">Geodermatophilus obscurus</name>
    <dbReference type="NCBI Taxonomy" id="1861"/>
    <lineage>
        <taxon>Bacteria</taxon>
        <taxon>Bacillati</taxon>
        <taxon>Actinomycetota</taxon>
        <taxon>Actinomycetes</taxon>
        <taxon>Geodermatophilales</taxon>
        <taxon>Geodermatophilaceae</taxon>
        <taxon>Geodermatophilus</taxon>
    </lineage>
</organism>
<keyword evidence="3 4" id="KW-0732">Signal</keyword>
<dbReference type="InterPro" id="IPR000914">
    <property type="entry name" value="SBP_5_dom"/>
</dbReference>
<evidence type="ECO:0000313" key="6">
    <source>
        <dbReference type="EMBL" id="SFO11178.1"/>
    </source>
</evidence>
<evidence type="ECO:0000256" key="1">
    <source>
        <dbReference type="ARBA" id="ARBA00005695"/>
    </source>
</evidence>
<evidence type="ECO:0000256" key="2">
    <source>
        <dbReference type="ARBA" id="ARBA00022448"/>
    </source>
</evidence>
<dbReference type="GO" id="GO:1904680">
    <property type="term" value="F:peptide transmembrane transporter activity"/>
    <property type="evidence" value="ECO:0007669"/>
    <property type="project" value="TreeGrafter"/>
</dbReference>
<proteinExistence type="inferred from homology"/>
<dbReference type="PIRSF" id="PIRSF002741">
    <property type="entry name" value="MppA"/>
    <property type="match status" value="1"/>
</dbReference>
<evidence type="ECO:0000313" key="7">
    <source>
        <dbReference type="Proteomes" id="UP000183642"/>
    </source>
</evidence>
<dbReference type="SUPFAM" id="SSF53850">
    <property type="entry name" value="Periplasmic binding protein-like II"/>
    <property type="match status" value="1"/>
</dbReference>
<dbReference type="GO" id="GO:0015833">
    <property type="term" value="P:peptide transport"/>
    <property type="evidence" value="ECO:0007669"/>
    <property type="project" value="TreeGrafter"/>
</dbReference>
<feature type="chain" id="PRO_5010378202" evidence="4">
    <location>
        <begin position="26"/>
        <end position="568"/>
    </location>
</feature>
<dbReference type="OrthoDB" id="9796817at2"/>
<sequence length="568" mass="61485">MQRRPQRVLAASAAALTAVTLAACASSDRESGSGEGGGEEQTGGTLVFGAAGDPAMLDPAFGSDGETFRVARQIHEGLLGNELGGTEPVPELAEDYEVSEDGLEYTFNLRQGVTFHDGTDFNAEAVCFNFDRWYNFEGLAQSPSASYYYQAVFGGFASTPDTPSVYESCEATDENTAVIRLTQVTSKFPSALALPAFSIQSPEALQQYDADNLSGSEDSLSYSEYALEHPTGTGPFKFESWDRGNGEVTIVRNEDYWGDAPLLDEIIFRTISDQNTRRQELQAGSIDGYDFVAPADYQSLEDEGFQVLVRDPFNILYLGFNGGNVPGTSANPALQDPRVRQAIAHAIDRETIVNSLLPEGAEAATQFMPPTVDGWAEDVTTYEYDPDRARQLLQEAGAEGTTLRFYYPTEVSRPYLPDPAALFQVINQNLTDAGFTIEPVALPWNPDYLNAVQAGQADIHLLGWTGDYNDAYNFIGTFFAEASNGQASAEFGAFSNPEIFAALAEADAEPDASARTEQYQEANRLIMDYLPGVPISHSPPALVVAENVQGLEPSPLTAEVFSTVSISD</sequence>
<dbReference type="AlphaFoldDB" id="A0A1I5EI76"/>
<gene>
    <name evidence="6" type="ORF">SAMN05660359_01470</name>
</gene>
<comment type="similarity">
    <text evidence="1">Belongs to the bacterial solute-binding protein 5 family.</text>
</comment>
<protein>
    <submittedName>
        <fullName evidence="6">Peptide/nickel transport system substrate-binding protein</fullName>
    </submittedName>
</protein>
<keyword evidence="2" id="KW-0813">Transport</keyword>